<sequence>MILFGAARHRFGHAFRLPPENVWVDDVVWMLAGGIQHSPTSLLVFLEEMRRQKQEQLLRPGRQATGGEAQLPVGQPQMSDGHPEVFAESVRQKLPAESAQLQQIKLWIVGACGFVQHAHLESSLGNAFNILKSYSYNRCCVAPLVLAGGN</sequence>
<gene>
    <name evidence="3" type="ORF">M5D96_006691</name>
    <name evidence="2" type="ORF">M5D96_010587</name>
</gene>
<evidence type="ECO:0000313" key="3">
    <source>
        <dbReference type="EMBL" id="KAI8040748.1"/>
    </source>
</evidence>
<comment type="caution">
    <text evidence="2">The sequence shown here is derived from an EMBL/GenBank/DDBJ whole genome shotgun (WGS) entry which is preliminary data.</text>
</comment>
<organism evidence="2 4">
    <name type="scientific">Drosophila gunungcola</name>
    <name type="common">fruit fly</name>
    <dbReference type="NCBI Taxonomy" id="103775"/>
    <lineage>
        <taxon>Eukaryota</taxon>
        <taxon>Metazoa</taxon>
        <taxon>Ecdysozoa</taxon>
        <taxon>Arthropoda</taxon>
        <taxon>Hexapoda</taxon>
        <taxon>Insecta</taxon>
        <taxon>Pterygota</taxon>
        <taxon>Neoptera</taxon>
        <taxon>Endopterygota</taxon>
        <taxon>Diptera</taxon>
        <taxon>Brachycera</taxon>
        <taxon>Muscomorpha</taxon>
        <taxon>Ephydroidea</taxon>
        <taxon>Drosophilidae</taxon>
        <taxon>Drosophila</taxon>
        <taxon>Sophophora</taxon>
    </lineage>
</organism>
<evidence type="ECO:0000256" key="1">
    <source>
        <dbReference type="SAM" id="MobiDB-lite"/>
    </source>
</evidence>
<name>A0A9Q0BLZ8_9MUSC</name>
<dbReference type="Proteomes" id="UP001059596">
    <property type="component" value="Unassembled WGS sequence"/>
</dbReference>
<evidence type="ECO:0000313" key="4">
    <source>
        <dbReference type="Proteomes" id="UP001059596"/>
    </source>
</evidence>
<dbReference type="EMBL" id="JAMKOV010000015">
    <property type="protein sequence ID" value="KAI8036786.1"/>
    <property type="molecule type" value="Genomic_DNA"/>
</dbReference>
<evidence type="ECO:0000313" key="2">
    <source>
        <dbReference type="EMBL" id="KAI8036786.1"/>
    </source>
</evidence>
<proteinExistence type="predicted"/>
<protein>
    <submittedName>
        <fullName evidence="2">Uncharacterized protein</fullName>
    </submittedName>
</protein>
<keyword evidence="4" id="KW-1185">Reference proteome</keyword>
<feature type="region of interest" description="Disordered" evidence="1">
    <location>
        <begin position="58"/>
        <end position="82"/>
    </location>
</feature>
<accession>A0A9Q0BLZ8</accession>
<dbReference type="AlphaFoldDB" id="A0A9Q0BLZ8"/>
<reference evidence="2" key="1">
    <citation type="journal article" date="2023" name="Genome Biol. Evol.">
        <title>Long-read-based Genome Assembly of Drosophila gunungcola Reveals Fewer Chemosensory Genes in Flower-breeding Species.</title>
        <authorList>
            <person name="Negi A."/>
            <person name="Liao B.Y."/>
            <person name="Yeh S.D."/>
        </authorList>
    </citation>
    <scope>NUCLEOTIDE SEQUENCE</scope>
    <source>
        <strain evidence="2">Sukarami</strain>
    </source>
</reference>
<dbReference type="EMBL" id="JAMKOV010000004">
    <property type="protein sequence ID" value="KAI8040748.1"/>
    <property type="molecule type" value="Genomic_DNA"/>
</dbReference>